<dbReference type="Pfam" id="PF00355">
    <property type="entry name" value="Rieske"/>
    <property type="match status" value="1"/>
</dbReference>
<evidence type="ECO:0000313" key="10">
    <source>
        <dbReference type="EMBL" id="MFC6155023.1"/>
    </source>
</evidence>
<keyword evidence="3" id="KW-0001">2Fe-2S</keyword>
<dbReference type="CDD" id="cd03467">
    <property type="entry name" value="Rieske"/>
    <property type="match status" value="1"/>
</dbReference>
<dbReference type="InterPro" id="IPR006311">
    <property type="entry name" value="TAT_signal"/>
</dbReference>
<reference evidence="11" key="1">
    <citation type="journal article" date="2019" name="Int. J. Syst. Evol. Microbiol.">
        <title>The Global Catalogue of Microorganisms (GCM) 10K type strain sequencing project: providing services to taxonomists for standard genome sequencing and annotation.</title>
        <authorList>
            <consortium name="The Broad Institute Genomics Platform"/>
            <consortium name="The Broad Institute Genome Sequencing Center for Infectious Disease"/>
            <person name="Wu L."/>
            <person name="Ma J."/>
        </authorList>
    </citation>
    <scope>NUCLEOTIDE SEQUENCE [LARGE SCALE GENOMIC DNA]</scope>
    <source>
        <strain evidence="11">DFY28</strain>
    </source>
</reference>
<evidence type="ECO:0000256" key="5">
    <source>
        <dbReference type="ARBA" id="ARBA00023004"/>
    </source>
</evidence>
<keyword evidence="6" id="KW-0411">Iron-sulfur</keyword>
<dbReference type="PROSITE" id="PS51257">
    <property type="entry name" value="PROKAR_LIPOPROTEIN"/>
    <property type="match status" value="1"/>
</dbReference>
<feature type="domain" description="Rieske" evidence="9">
    <location>
        <begin position="44"/>
        <end position="136"/>
    </location>
</feature>
<sequence length="137" mass="13652">MSSTFSRRQVVAAGAAVPALGLVTACGSETGGTEVAAPEVEAGELIGAASDVPVGSCKVFSDPKVVVTQPTAGEFKAFSAVCTHQGCLVSSAPDGNIPCRCHMSFFSPTDGSVVDGPAKGPLTAVDITVADGEIRVV</sequence>
<dbReference type="InterPro" id="IPR017941">
    <property type="entry name" value="Rieske_2Fe-2S"/>
</dbReference>
<evidence type="ECO:0000256" key="1">
    <source>
        <dbReference type="ARBA" id="ARBA00002494"/>
    </source>
</evidence>
<dbReference type="PROSITE" id="PS51318">
    <property type="entry name" value="TAT"/>
    <property type="match status" value="1"/>
</dbReference>
<dbReference type="PROSITE" id="PS51296">
    <property type="entry name" value="RIESKE"/>
    <property type="match status" value="1"/>
</dbReference>
<keyword evidence="11" id="KW-1185">Reference proteome</keyword>
<evidence type="ECO:0000256" key="2">
    <source>
        <dbReference type="ARBA" id="ARBA00015816"/>
    </source>
</evidence>
<gene>
    <name evidence="10" type="ORF">ACFPWU_15265</name>
</gene>
<keyword evidence="5" id="KW-0408">Iron</keyword>
<name>A0ABW1R128_9ACTN</name>
<dbReference type="InterPro" id="IPR014349">
    <property type="entry name" value="Rieske_Fe-S_prot"/>
</dbReference>
<dbReference type="Proteomes" id="UP001596098">
    <property type="component" value="Unassembled WGS sequence"/>
</dbReference>
<keyword evidence="7" id="KW-1015">Disulfide bond</keyword>
<keyword evidence="4" id="KW-0479">Metal-binding</keyword>
<evidence type="ECO:0000256" key="4">
    <source>
        <dbReference type="ARBA" id="ARBA00022723"/>
    </source>
</evidence>
<evidence type="ECO:0000256" key="6">
    <source>
        <dbReference type="ARBA" id="ARBA00023014"/>
    </source>
</evidence>
<proteinExistence type="predicted"/>
<dbReference type="EMBL" id="JBHSQI010000012">
    <property type="protein sequence ID" value="MFC6155023.1"/>
    <property type="molecule type" value="Genomic_DNA"/>
</dbReference>
<comment type="function">
    <text evidence="1">Iron-sulfur subunit of the cytochrome bc1 complex, an essential component of the respiratory electron transport chain required for ATP synthesis. The bc1 complex catalyzes the oxidation of menaquinol and the reduction of cytochrome c in the respiratory chain. The bc1 complex operates through a Q-cycle mechanism that couples electron transfer to generation of the proton gradient that drives ATP synthesis.</text>
</comment>
<dbReference type="Gene3D" id="2.102.10.10">
    <property type="entry name" value="Rieske [2Fe-2S] iron-sulphur domain"/>
    <property type="match status" value="1"/>
</dbReference>
<protein>
    <recommendedName>
        <fullName evidence="2">Cytochrome bc1 complex Rieske iron-sulfur subunit</fullName>
    </recommendedName>
    <alternativeName>
        <fullName evidence="8">Cytochrome bc1 reductase complex subunit QcrA</fullName>
    </alternativeName>
</protein>
<dbReference type="RefSeq" id="WP_128220865.1">
    <property type="nucleotide sequence ID" value="NZ_CP034929.1"/>
</dbReference>
<evidence type="ECO:0000259" key="9">
    <source>
        <dbReference type="PROSITE" id="PS51296"/>
    </source>
</evidence>
<dbReference type="PANTHER" id="PTHR10134">
    <property type="entry name" value="CYTOCHROME B-C1 COMPLEX SUBUNIT RIESKE, MITOCHONDRIAL"/>
    <property type="match status" value="1"/>
</dbReference>
<dbReference type="SUPFAM" id="SSF50022">
    <property type="entry name" value="ISP domain"/>
    <property type="match status" value="1"/>
</dbReference>
<evidence type="ECO:0000256" key="8">
    <source>
        <dbReference type="ARBA" id="ARBA00029586"/>
    </source>
</evidence>
<dbReference type="InterPro" id="IPR036922">
    <property type="entry name" value="Rieske_2Fe-2S_sf"/>
</dbReference>
<evidence type="ECO:0000256" key="7">
    <source>
        <dbReference type="ARBA" id="ARBA00023157"/>
    </source>
</evidence>
<evidence type="ECO:0000313" key="11">
    <source>
        <dbReference type="Proteomes" id="UP001596098"/>
    </source>
</evidence>
<comment type="caution">
    <text evidence="10">The sequence shown here is derived from an EMBL/GenBank/DDBJ whole genome shotgun (WGS) entry which is preliminary data.</text>
</comment>
<organism evidence="10 11">
    <name type="scientific">Nocardioides yefusunii</name>
    <dbReference type="NCBI Taxonomy" id="2500546"/>
    <lineage>
        <taxon>Bacteria</taxon>
        <taxon>Bacillati</taxon>
        <taxon>Actinomycetota</taxon>
        <taxon>Actinomycetes</taxon>
        <taxon>Propionibacteriales</taxon>
        <taxon>Nocardioidaceae</taxon>
        <taxon>Nocardioides</taxon>
    </lineage>
</organism>
<accession>A0ABW1R128</accession>
<evidence type="ECO:0000256" key="3">
    <source>
        <dbReference type="ARBA" id="ARBA00022714"/>
    </source>
</evidence>